<dbReference type="Proteomes" id="UP000012043">
    <property type="component" value="Unassembled WGS sequence"/>
</dbReference>
<gene>
    <name evidence="1" type="ORF">AEST_32200</name>
</gene>
<dbReference type="EMBL" id="ALAB01000041">
    <property type="protein sequence ID" value="EJI84014.1"/>
    <property type="molecule type" value="Genomic_DNA"/>
</dbReference>
<dbReference type="AlphaFoldDB" id="J2IBH8"/>
<organism evidence="1 2">
    <name type="scientific">Alishewanella aestuarii B11</name>
    <dbReference type="NCBI Taxonomy" id="1197174"/>
    <lineage>
        <taxon>Bacteria</taxon>
        <taxon>Pseudomonadati</taxon>
        <taxon>Pseudomonadota</taxon>
        <taxon>Gammaproteobacteria</taxon>
        <taxon>Alteromonadales</taxon>
        <taxon>Alteromonadaceae</taxon>
        <taxon>Alishewanella</taxon>
    </lineage>
</organism>
<keyword evidence="2" id="KW-1185">Reference proteome</keyword>
<accession>J2IBH8</accession>
<reference evidence="1 2" key="1">
    <citation type="journal article" date="2012" name="J. Bacteriol.">
        <title>Genome Sequence of Pectin-Degrading Alishewanella aestuarii Strain B11T, Isolated from Tidal Flat Sediment.</title>
        <authorList>
            <person name="Jung J."/>
            <person name="Choi S."/>
            <person name="Chun J."/>
            <person name="Park W."/>
        </authorList>
    </citation>
    <scope>NUCLEOTIDE SEQUENCE [LARGE SCALE GENOMIC DNA]</scope>
    <source>
        <strain evidence="1 2">B11</strain>
    </source>
</reference>
<comment type="caution">
    <text evidence="1">The sequence shown here is derived from an EMBL/GenBank/DDBJ whole genome shotgun (WGS) entry which is preliminary data.</text>
</comment>
<dbReference type="PATRIC" id="fig|1197174.4.peg.3150"/>
<evidence type="ECO:0000313" key="1">
    <source>
        <dbReference type="EMBL" id="EJI84014.1"/>
    </source>
</evidence>
<name>J2IBH8_9ALTE</name>
<sequence>MEFGIELADNSYVSSLWAFLTLFDFESNFLTFVQSFVAFSLDCTEVNESVSAAVILSDETETFVSVEPLNYTSYFSHERLLKF</sequence>
<evidence type="ECO:0000313" key="2">
    <source>
        <dbReference type="Proteomes" id="UP000012043"/>
    </source>
</evidence>
<proteinExistence type="predicted"/>
<protein>
    <submittedName>
        <fullName evidence="1">Uncharacterized protein</fullName>
    </submittedName>
</protein>